<evidence type="ECO:0000259" key="11">
    <source>
        <dbReference type="Pfam" id="PF05649"/>
    </source>
</evidence>
<keyword evidence="3" id="KW-0645">Protease</keyword>
<evidence type="ECO:0008006" key="14">
    <source>
        <dbReference type="Google" id="ProtNLM"/>
    </source>
</evidence>
<dbReference type="Gene3D" id="1.10.1380.10">
    <property type="entry name" value="Neutral endopeptidase , domain2"/>
    <property type="match status" value="1"/>
</dbReference>
<keyword evidence="7" id="KW-0482">Metalloprotease</keyword>
<dbReference type="GO" id="GO:0046872">
    <property type="term" value="F:metal ion binding"/>
    <property type="evidence" value="ECO:0007669"/>
    <property type="project" value="UniProtKB-KW"/>
</dbReference>
<keyword evidence="9" id="KW-0472">Membrane</keyword>
<gene>
    <name evidence="12" type="ORF">V5799_011559</name>
</gene>
<dbReference type="InterPro" id="IPR000718">
    <property type="entry name" value="Peptidase_M13"/>
</dbReference>
<comment type="cofactor">
    <cofactor evidence="1">
        <name>Zn(2+)</name>
        <dbReference type="ChEBI" id="CHEBI:29105"/>
    </cofactor>
</comment>
<evidence type="ECO:0000256" key="7">
    <source>
        <dbReference type="ARBA" id="ARBA00023049"/>
    </source>
</evidence>
<evidence type="ECO:0000313" key="12">
    <source>
        <dbReference type="EMBL" id="KAK8773913.1"/>
    </source>
</evidence>
<keyword evidence="9" id="KW-0812">Transmembrane</keyword>
<dbReference type="InterPro" id="IPR008753">
    <property type="entry name" value="Peptidase_M13_N"/>
</dbReference>
<dbReference type="Pfam" id="PF05649">
    <property type="entry name" value="Peptidase_M13_N"/>
    <property type="match status" value="1"/>
</dbReference>
<proteinExistence type="inferred from homology"/>
<evidence type="ECO:0000259" key="10">
    <source>
        <dbReference type="Pfam" id="PF01431"/>
    </source>
</evidence>
<evidence type="ECO:0000256" key="4">
    <source>
        <dbReference type="ARBA" id="ARBA00022723"/>
    </source>
</evidence>
<accession>A0AAQ4EHI3</accession>
<evidence type="ECO:0000313" key="13">
    <source>
        <dbReference type="Proteomes" id="UP001321473"/>
    </source>
</evidence>
<dbReference type="PROSITE" id="PS51885">
    <property type="entry name" value="NEPRILYSIN"/>
    <property type="match status" value="1"/>
</dbReference>
<feature type="domain" description="Peptidase M13 C-terminal" evidence="10">
    <location>
        <begin position="523"/>
        <end position="712"/>
    </location>
</feature>
<keyword evidence="6" id="KW-0862">Zinc</keyword>
<name>A0AAQ4EHI3_AMBAM</name>
<dbReference type="PANTHER" id="PTHR11733">
    <property type="entry name" value="ZINC METALLOPROTEASE FAMILY M13 NEPRILYSIN-RELATED"/>
    <property type="match status" value="1"/>
</dbReference>
<organism evidence="12 13">
    <name type="scientific">Amblyomma americanum</name>
    <name type="common">Lone star tick</name>
    <dbReference type="NCBI Taxonomy" id="6943"/>
    <lineage>
        <taxon>Eukaryota</taxon>
        <taxon>Metazoa</taxon>
        <taxon>Ecdysozoa</taxon>
        <taxon>Arthropoda</taxon>
        <taxon>Chelicerata</taxon>
        <taxon>Arachnida</taxon>
        <taxon>Acari</taxon>
        <taxon>Parasitiformes</taxon>
        <taxon>Ixodida</taxon>
        <taxon>Ixodoidea</taxon>
        <taxon>Ixodidae</taxon>
        <taxon>Amblyomminae</taxon>
        <taxon>Amblyomma</taxon>
    </lineage>
</organism>
<dbReference type="InterPro" id="IPR024079">
    <property type="entry name" value="MetalloPept_cat_dom_sf"/>
</dbReference>
<feature type="transmembrane region" description="Helical" evidence="9">
    <location>
        <begin position="43"/>
        <end position="66"/>
    </location>
</feature>
<evidence type="ECO:0000256" key="3">
    <source>
        <dbReference type="ARBA" id="ARBA00022670"/>
    </source>
</evidence>
<evidence type="ECO:0000256" key="9">
    <source>
        <dbReference type="SAM" id="Phobius"/>
    </source>
</evidence>
<keyword evidence="13" id="KW-1185">Reference proteome</keyword>
<dbReference type="EMBL" id="JARKHS020016081">
    <property type="protein sequence ID" value="KAK8773913.1"/>
    <property type="molecule type" value="Genomic_DNA"/>
</dbReference>
<dbReference type="Pfam" id="PF01431">
    <property type="entry name" value="Peptidase_M13"/>
    <property type="match status" value="1"/>
</dbReference>
<dbReference type="InterPro" id="IPR018497">
    <property type="entry name" value="Peptidase_M13_C"/>
</dbReference>
<keyword evidence="5" id="KW-0378">Hydrolase</keyword>
<evidence type="ECO:0000256" key="1">
    <source>
        <dbReference type="ARBA" id="ARBA00001947"/>
    </source>
</evidence>
<dbReference type="GO" id="GO:0005886">
    <property type="term" value="C:plasma membrane"/>
    <property type="evidence" value="ECO:0007669"/>
    <property type="project" value="TreeGrafter"/>
</dbReference>
<comment type="caution">
    <text evidence="12">The sequence shown here is derived from an EMBL/GenBank/DDBJ whole genome shotgun (WGS) entry which is preliminary data.</text>
</comment>
<dbReference type="InterPro" id="IPR042089">
    <property type="entry name" value="Peptidase_M13_dom_2"/>
</dbReference>
<dbReference type="GO" id="GO:0016485">
    <property type="term" value="P:protein processing"/>
    <property type="evidence" value="ECO:0007669"/>
    <property type="project" value="TreeGrafter"/>
</dbReference>
<protein>
    <recommendedName>
        <fullName evidence="14">M13 family peptidase</fullName>
    </recommendedName>
</protein>
<dbReference type="SUPFAM" id="SSF55486">
    <property type="entry name" value="Metalloproteases ('zincins'), catalytic domain"/>
    <property type="match status" value="1"/>
</dbReference>
<dbReference type="GO" id="GO:0004222">
    <property type="term" value="F:metalloendopeptidase activity"/>
    <property type="evidence" value="ECO:0007669"/>
    <property type="project" value="InterPro"/>
</dbReference>
<feature type="domain" description="Peptidase M13 N-terminal" evidence="11">
    <location>
        <begin position="97"/>
        <end position="455"/>
    </location>
</feature>
<evidence type="ECO:0000256" key="8">
    <source>
        <dbReference type="SAM" id="MobiDB-lite"/>
    </source>
</evidence>
<dbReference type="PANTHER" id="PTHR11733:SF241">
    <property type="entry name" value="GH26575P-RELATED"/>
    <property type="match status" value="1"/>
</dbReference>
<keyword evidence="9" id="KW-1133">Transmembrane helix</keyword>
<evidence type="ECO:0000256" key="6">
    <source>
        <dbReference type="ARBA" id="ARBA00022833"/>
    </source>
</evidence>
<evidence type="ECO:0000256" key="5">
    <source>
        <dbReference type="ARBA" id="ARBA00022801"/>
    </source>
</evidence>
<feature type="compositionally biased region" description="Basic and acidic residues" evidence="8">
    <location>
        <begin position="1"/>
        <end position="24"/>
    </location>
</feature>
<reference evidence="12 13" key="1">
    <citation type="journal article" date="2023" name="Arcadia Sci">
        <title>De novo assembly of a long-read Amblyomma americanum tick genome.</title>
        <authorList>
            <person name="Chou S."/>
            <person name="Poskanzer K.E."/>
            <person name="Rollins M."/>
            <person name="Thuy-Boun P.S."/>
        </authorList>
    </citation>
    <scope>NUCLEOTIDE SEQUENCE [LARGE SCALE GENOMIC DNA]</scope>
    <source>
        <strain evidence="12">F_SG_1</strain>
        <tissue evidence="12">Salivary glands</tissue>
    </source>
</reference>
<comment type="similarity">
    <text evidence="2">Belongs to the peptidase M13 family.</text>
</comment>
<feature type="region of interest" description="Disordered" evidence="8">
    <location>
        <begin position="1"/>
        <end position="33"/>
    </location>
</feature>
<dbReference type="AlphaFoldDB" id="A0AAQ4EHI3"/>
<dbReference type="Proteomes" id="UP001321473">
    <property type="component" value="Unassembled WGS sequence"/>
</dbReference>
<dbReference type="Gene3D" id="3.40.390.10">
    <property type="entry name" value="Collagenase (Catalytic Domain)"/>
    <property type="match status" value="1"/>
</dbReference>
<evidence type="ECO:0000256" key="2">
    <source>
        <dbReference type="ARBA" id="ARBA00007357"/>
    </source>
</evidence>
<keyword evidence="4" id="KW-0479">Metal-binding</keyword>
<sequence>MEKHGKQEKHSKPKESKEAPDSDGAKAPSEAAVPGRSQSKAKFALFVVAFTAAIIVFSVVTFVRLFRSAQQVRICSTQGCIKHAEELKSAMNTAVHPCTNFYSFVCGSWKPVGKERSMIERILNRSLYIALEELQGDPQQAPVPMAQRHFQSCMAKRSEDLVKSETEKFRKFKREVGLTWPEEWPEKGGSGVPPLMILINLTVNWNINLLFSLRAMPPFRNRPKSLYLRRGDWQPRWQTRTLEQFKDIVKQHCEYLGVRTPRDGLSELKTHLKAMISQITTFTPDARDEQKQTLKEIDARTTSDKDQWWEYLNEIYRPQLTWSQDDVVLIEHPDILSRLHNMLENTPPAWFRMTVSWVFIRLYLWQAIGKPELRYEGDASTLETIRALNCFTHAESTFGLVVSARHIHERFSKTLRDTVNYYFKALQDEMKYEFANASWIDQVVKKKSLAKLESIWKDVFPDNRFFSSYSLAALYKTFPDAGDSFMDNIVNGTKARRKFLASENFVSIYDKRLGRGSVASRYSYYYNSVSLSIGALEPPLLYDDGTLAMAYGSMATTMAASMVRSFDERGIRYDEKGTEDNWWNAGRDEYNKRTKCDLGIASSPQPPSNVSASSTPSSPYVSPLFSRQLAVHAAFQAYRKAVDKLEKFDVMALDGLETYTDDQVFFMTYCLMTCAVDRNGDECNVPLRHSSKFASTFRCSSKDAMNPKKKCTFFE</sequence>